<sequence length="1047" mass="116770">MYRRDATMALQKRSDHKDLEKCLVAYFKVGEIFGQTNGCVASIVVDSLALALWLLVALMRLGSALVYRWVLVQANGLSGKELSEEMPKHDAPVLMLVRCRETNSEQDIKATLDLLATSSLGSHGLFVVVVESNSGGQSLSNVSQICQRLMESGTDTMDDKEGKRLDLHRLSLEVPSVDPRDLGRVIADQHQMFSGHYTVHSKRVPFILIIRSIPGGRSSSFRDTKRLVFQFLHRSFYDLPMSFFEFSLFEQIRQLTGHRPERYEFLLTTEVATTTDHGSLEQMCQTLENNDRVMAVCGQRLFQNRTESWLTRIQDYSNSLENLFGKSFESTLGAVQGLPDELCLIRIKMKPIITGQDTRTRDDRLSSGDTSNMSDTDGEDDGLGLGPANGAQDDGEKDKTMLAPAKKGKGMDSYRSSVPILVHPAVASVYCANQNTLHQRRMVSHTREDWFLTGLLHAAFPTRRIIYLPQATYRTRATTDFRTYFGQQRAEWSSRVHSLGEQMVSTNQAPGAGIFRFWLHAFRLLKLLLMPAMILSQWILIILVAVGAARGSSSATLLDSPPAIIALAFVTLVMVYKLVLGVFLMRTGTVNLIGFGLMILVLPLRYLAVPLSALWSSEVGSRTVAVEPTEEQGDDAQKADSDTATAIDAPTAPESEASETTKDDVEIKTEEEKEGSEKETEEKEEDGEKADEPQQEGDKTQTVYYCGGALTEAQQQYPESELAIASPIEQGIVRDWAAMEALWRHVLFRELGIKRSRNASPVLMVVPTDWTKEEHERITQIFFENFNVPGLYLAEEPLMILYGCATVTGLIIDIGHNSTEITPIIDTQIQRNAIQTIPLAGADIDAYFLQQLRQDAQLVREYGEPMDLEFARHLKESGVCQALAKDEKGANARAHAEYNGKRFTVGSVRYKAVDPLFNPDLVGKRVLNIIEAIHAALYGIKPEKRQALWESIIVTGGSCQIAGLQNRIQSAIEDSLTVSENFGEFQVREVKFLKVPDYFPSLKDSIVHAGFLGSEIVAKLIFPDPRNYINKVDYNESGPSVVHTKTF</sequence>
<accession>A0A9P5SDI6</accession>
<keyword evidence="3" id="KW-1133">Transmembrane helix</keyword>
<dbReference type="EMBL" id="JAAAUY010001184">
    <property type="protein sequence ID" value="KAF9323940.1"/>
    <property type="molecule type" value="Genomic_DNA"/>
</dbReference>
<evidence type="ECO:0000256" key="2">
    <source>
        <dbReference type="SAM" id="MobiDB-lite"/>
    </source>
</evidence>
<dbReference type="PANTHER" id="PTHR11937">
    <property type="entry name" value="ACTIN"/>
    <property type="match status" value="1"/>
</dbReference>
<feature type="transmembrane region" description="Helical" evidence="3">
    <location>
        <begin position="527"/>
        <end position="551"/>
    </location>
</feature>
<keyword evidence="3" id="KW-0812">Transmembrane</keyword>
<protein>
    <submittedName>
        <fullName evidence="4">General RNA polymerase II transcription factor</fullName>
    </submittedName>
</protein>
<dbReference type="Pfam" id="PF00022">
    <property type="entry name" value="Actin"/>
    <property type="match status" value="1"/>
</dbReference>
<organism evidence="4 5">
    <name type="scientific">Podila minutissima</name>
    <dbReference type="NCBI Taxonomy" id="64525"/>
    <lineage>
        <taxon>Eukaryota</taxon>
        <taxon>Fungi</taxon>
        <taxon>Fungi incertae sedis</taxon>
        <taxon>Mucoromycota</taxon>
        <taxon>Mortierellomycotina</taxon>
        <taxon>Mortierellomycetes</taxon>
        <taxon>Mortierellales</taxon>
        <taxon>Mortierellaceae</taxon>
        <taxon>Podila</taxon>
    </lineage>
</organism>
<comment type="similarity">
    <text evidence="1">Belongs to the actin family.</text>
</comment>
<evidence type="ECO:0000256" key="1">
    <source>
        <dbReference type="RuleBase" id="RU000487"/>
    </source>
</evidence>
<feature type="transmembrane region" description="Helical" evidence="3">
    <location>
        <begin position="592"/>
        <end position="615"/>
    </location>
</feature>
<feature type="region of interest" description="Disordered" evidence="2">
    <location>
        <begin position="625"/>
        <end position="699"/>
    </location>
</feature>
<evidence type="ECO:0000256" key="3">
    <source>
        <dbReference type="SAM" id="Phobius"/>
    </source>
</evidence>
<dbReference type="SUPFAM" id="SSF53067">
    <property type="entry name" value="Actin-like ATPase domain"/>
    <property type="match status" value="2"/>
</dbReference>
<feature type="compositionally biased region" description="Low complexity" evidence="2">
    <location>
        <begin position="642"/>
        <end position="652"/>
    </location>
</feature>
<feature type="region of interest" description="Disordered" evidence="2">
    <location>
        <begin position="358"/>
        <end position="398"/>
    </location>
</feature>
<feature type="compositionally biased region" description="Basic and acidic residues" evidence="2">
    <location>
        <begin position="690"/>
        <end position="699"/>
    </location>
</feature>
<dbReference type="Gene3D" id="3.30.420.40">
    <property type="match status" value="2"/>
</dbReference>
<evidence type="ECO:0000313" key="5">
    <source>
        <dbReference type="Proteomes" id="UP000696485"/>
    </source>
</evidence>
<evidence type="ECO:0000313" key="4">
    <source>
        <dbReference type="EMBL" id="KAF9323940.1"/>
    </source>
</evidence>
<feature type="transmembrane region" description="Helical" evidence="3">
    <location>
        <begin position="563"/>
        <end position="585"/>
    </location>
</feature>
<dbReference type="PRINTS" id="PR00190">
    <property type="entry name" value="ACTIN"/>
</dbReference>
<name>A0A9P5SDI6_9FUNG</name>
<dbReference type="CDD" id="cd10208">
    <property type="entry name" value="ASKHA_NBD_ScArp9-like"/>
    <property type="match status" value="1"/>
</dbReference>
<keyword evidence="5" id="KW-1185">Reference proteome</keyword>
<dbReference type="Gene3D" id="3.90.640.10">
    <property type="entry name" value="Actin, Chain A, domain 4"/>
    <property type="match status" value="1"/>
</dbReference>
<comment type="caution">
    <text evidence="4">The sequence shown here is derived from an EMBL/GenBank/DDBJ whole genome shotgun (WGS) entry which is preliminary data.</text>
</comment>
<dbReference type="InterPro" id="IPR004000">
    <property type="entry name" value="Actin"/>
</dbReference>
<dbReference type="SMART" id="SM00268">
    <property type="entry name" value="ACTIN"/>
    <property type="match status" value="1"/>
</dbReference>
<keyword evidence="3" id="KW-0472">Membrane</keyword>
<dbReference type="Proteomes" id="UP000696485">
    <property type="component" value="Unassembled WGS sequence"/>
</dbReference>
<reference evidence="4" key="1">
    <citation type="journal article" date="2020" name="Fungal Divers.">
        <title>Resolving the Mortierellaceae phylogeny through synthesis of multi-gene phylogenetics and phylogenomics.</title>
        <authorList>
            <person name="Vandepol N."/>
            <person name="Liber J."/>
            <person name="Desiro A."/>
            <person name="Na H."/>
            <person name="Kennedy M."/>
            <person name="Barry K."/>
            <person name="Grigoriev I.V."/>
            <person name="Miller A.N."/>
            <person name="O'Donnell K."/>
            <person name="Stajich J.E."/>
            <person name="Bonito G."/>
        </authorList>
    </citation>
    <scope>NUCLEOTIDE SEQUENCE</scope>
    <source>
        <strain evidence="4">NVP1</strain>
    </source>
</reference>
<dbReference type="InterPro" id="IPR043129">
    <property type="entry name" value="ATPase_NBD"/>
</dbReference>
<dbReference type="AlphaFoldDB" id="A0A9P5SDI6"/>
<gene>
    <name evidence="4" type="primary">ARP7</name>
    <name evidence="4" type="ORF">BG006_000992</name>
</gene>
<feature type="transmembrane region" description="Helical" evidence="3">
    <location>
        <begin position="50"/>
        <end position="70"/>
    </location>
</feature>
<proteinExistence type="inferred from homology"/>
<feature type="compositionally biased region" description="Basic and acidic residues" evidence="2">
    <location>
        <begin position="659"/>
        <end position="681"/>
    </location>
</feature>
<dbReference type="Pfam" id="PF03142">
    <property type="entry name" value="Chitin_synth_2"/>
    <property type="match status" value="2"/>
</dbReference>